<evidence type="ECO:0000313" key="1">
    <source>
        <dbReference type="EMBL" id="KAJ8117214.1"/>
    </source>
</evidence>
<comment type="caution">
    <text evidence="1">The sequence shown here is derived from an EMBL/GenBank/DDBJ whole genome shotgun (WGS) entry which is preliminary data.</text>
</comment>
<organism evidence="1 2">
    <name type="scientific">Boeremia exigua</name>
    <dbReference type="NCBI Taxonomy" id="749465"/>
    <lineage>
        <taxon>Eukaryota</taxon>
        <taxon>Fungi</taxon>
        <taxon>Dikarya</taxon>
        <taxon>Ascomycota</taxon>
        <taxon>Pezizomycotina</taxon>
        <taxon>Dothideomycetes</taxon>
        <taxon>Pleosporomycetidae</taxon>
        <taxon>Pleosporales</taxon>
        <taxon>Pleosporineae</taxon>
        <taxon>Didymellaceae</taxon>
        <taxon>Boeremia</taxon>
    </lineage>
</organism>
<dbReference type="Proteomes" id="UP001153331">
    <property type="component" value="Unassembled WGS sequence"/>
</dbReference>
<proteinExistence type="predicted"/>
<name>A0ACC2IPU0_9PLEO</name>
<dbReference type="EMBL" id="JAPHNI010000062">
    <property type="protein sequence ID" value="KAJ8117214.1"/>
    <property type="molecule type" value="Genomic_DNA"/>
</dbReference>
<protein>
    <submittedName>
        <fullName evidence="1">Uncharacterized protein</fullName>
    </submittedName>
</protein>
<evidence type="ECO:0000313" key="2">
    <source>
        <dbReference type="Proteomes" id="UP001153331"/>
    </source>
</evidence>
<gene>
    <name evidence="1" type="ORF">OPT61_g1545</name>
</gene>
<reference evidence="1" key="1">
    <citation type="submission" date="2022-11" db="EMBL/GenBank/DDBJ databases">
        <title>Genome Sequence of Boeremia exigua.</title>
        <authorList>
            <person name="Buettner E."/>
        </authorList>
    </citation>
    <scope>NUCLEOTIDE SEQUENCE</scope>
    <source>
        <strain evidence="1">CU02</strain>
    </source>
</reference>
<keyword evidence="2" id="KW-1185">Reference proteome</keyword>
<accession>A0ACC2IPU0</accession>
<sequence>MSGSDRQPRRWTPAEDQTLREQVDAQQAQGESRDWCQIALALPGRSNKDCRKRWHNSVTDGLKKGQWSKSEDQLLTRGVHRYGYQWTKVATCVSSRSADQCAKRWQQSLDPRLDRSEWRENEDVALLTAVESLGRHWKDIQEQYLPHRSKNCVKNRYSVLARRNAVHLAPYEDSLGSSSSDPGTPMQLDSGLPLDFMPTPLAPDVTQGLYQQGQAYHPSDTGLSWPWSGTSDQNISLPTTSFNTFDTSLWSGYPNAIPNQTLPNQYIGMQASMGGLHSAQYLTTSSPQTQGYTYSTHNQPSMPPSTHYATPSSHSQNYYAPATKPSRSSTHSGAYGHSYRDS</sequence>